<feature type="domain" description="Thioredoxin" evidence="1">
    <location>
        <begin position="15"/>
        <end position="159"/>
    </location>
</feature>
<organism evidence="2">
    <name type="scientific">marine sediment metagenome</name>
    <dbReference type="NCBI Taxonomy" id="412755"/>
    <lineage>
        <taxon>unclassified sequences</taxon>
        <taxon>metagenomes</taxon>
        <taxon>ecological metagenomes</taxon>
    </lineage>
</organism>
<evidence type="ECO:0000259" key="1">
    <source>
        <dbReference type="PROSITE" id="PS51352"/>
    </source>
</evidence>
<dbReference type="PANTHER" id="PTHR42852:SF17">
    <property type="entry name" value="THIOREDOXIN-LIKE PROTEIN HI_1115"/>
    <property type="match status" value="1"/>
</dbReference>
<proteinExistence type="predicted"/>
<dbReference type="GO" id="GO:0016491">
    <property type="term" value="F:oxidoreductase activity"/>
    <property type="evidence" value="ECO:0007669"/>
    <property type="project" value="InterPro"/>
</dbReference>
<dbReference type="Pfam" id="PF00578">
    <property type="entry name" value="AhpC-TSA"/>
    <property type="match status" value="1"/>
</dbReference>
<dbReference type="EMBL" id="BARU01026065">
    <property type="protein sequence ID" value="GAH73743.1"/>
    <property type="molecule type" value="Genomic_DNA"/>
</dbReference>
<name>X1JVC5_9ZZZZ</name>
<evidence type="ECO:0000313" key="2">
    <source>
        <dbReference type="EMBL" id="GAH73743.1"/>
    </source>
</evidence>
<feature type="non-terminal residue" evidence="2">
    <location>
        <position position="181"/>
    </location>
</feature>
<comment type="caution">
    <text evidence="2">The sequence shown here is derived from an EMBL/GenBank/DDBJ whole genome shotgun (WGS) entry which is preliminary data.</text>
</comment>
<sequence length="181" mass="20297">MTESYSENTIQPEIYQIKEAATDFTIKDVDTGVTYSLSDLIGRVVVLDLFATWCPPCGVALPYLRELYLKYSEDEVRIISIDVDISESQSLVSQFRHDNNMDWIVGRDTDGSISTSYGSESIPTFHIIDQKGNVHWSDSGFTVEETWPVMSSKIATLVENSESPSQNMSPTTRVLVTILEV</sequence>
<reference evidence="2" key="1">
    <citation type="journal article" date="2014" name="Front. Microbiol.">
        <title>High frequency of phylogenetically diverse reductive dehalogenase-homologous genes in deep subseafloor sedimentary metagenomes.</title>
        <authorList>
            <person name="Kawai M."/>
            <person name="Futagami T."/>
            <person name="Toyoda A."/>
            <person name="Takaki Y."/>
            <person name="Nishi S."/>
            <person name="Hori S."/>
            <person name="Arai W."/>
            <person name="Tsubouchi T."/>
            <person name="Morono Y."/>
            <person name="Uchiyama I."/>
            <person name="Ito T."/>
            <person name="Fujiyama A."/>
            <person name="Inagaki F."/>
            <person name="Takami H."/>
        </authorList>
    </citation>
    <scope>NUCLEOTIDE SEQUENCE</scope>
    <source>
        <strain evidence="2">Expedition CK06-06</strain>
    </source>
</reference>
<dbReference type="InterPro" id="IPR050553">
    <property type="entry name" value="Thioredoxin_ResA/DsbE_sf"/>
</dbReference>
<dbReference type="PANTHER" id="PTHR42852">
    <property type="entry name" value="THIOL:DISULFIDE INTERCHANGE PROTEIN DSBE"/>
    <property type="match status" value="1"/>
</dbReference>
<accession>X1JVC5</accession>
<dbReference type="Gene3D" id="3.40.30.10">
    <property type="entry name" value="Glutaredoxin"/>
    <property type="match status" value="1"/>
</dbReference>
<protein>
    <recommendedName>
        <fullName evidence="1">Thioredoxin domain-containing protein</fullName>
    </recommendedName>
</protein>
<dbReference type="AlphaFoldDB" id="X1JVC5"/>
<dbReference type="GO" id="GO:0016209">
    <property type="term" value="F:antioxidant activity"/>
    <property type="evidence" value="ECO:0007669"/>
    <property type="project" value="InterPro"/>
</dbReference>
<dbReference type="SUPFAM" id="SSF52833">
    <property type="entry name" value="Thioredoxin-like"/>
    <property type="match status" value="1"/>
</dbReference>
<dbReference type="PROSITE" id="PS51352">
    <property type="entry name" value="THIOREDOXIN_2"/>
    <property type="match status" value="1"/>
</dbReference>
<dbReference type="InterPro" id="IPR036249">
    <property type="entry name" value="Thioredoxin-like_sf"/>
</dbReference>
<gene>
    <name evidence="2" type="ORF">S03H2_41917</name>
</gene>
<dbReference type="CDD" id="cd02966">
    <property type="entry name" value="TlpA_like_family"/>
    <property type="match status" value="1"/>
</dbReference>
<dbReference type="InterPro" id="IPR000866">
    <property type="entry name" value="AhpC/TSA"/>
</dbReference>
<dbReference type="InterPro" id="IPR013766">
    <property type="entry name" value="Thioredoxin_domain"/>
</dbReference>